<dbReference type="EMBL" id="CP101988">
    <property type="protein sequence ID" value="UUI75565.1"/>
    <property type="molecule type" value="Genomic_DNA"/>
</dbReference>
<accession>A0ABY5L283</accession>
<keyword evidence="3" id="KW-1185">Reference proteome</keyword>
<sequence>MDELLLTRARVAGASADGARVTRPHGEPVDVHVRDGRVVAVGAGLGATVRPAVERVDLEGRVVIPGLWDAHVHLAQWALARRRLDVSDAVSAASAAQQVTTRLSAGFDGEVLVGYGFRDGQWPDTPDARQLDAAAVRAGRPGTPVVILASDLHSAWLNTAALSRFGVEGHTDGVVREADWLGAGEIVNLTPEPLLDSLVDEATAAAAARGVVGIVDFDTADNLTAWRRRIAAGATGLRVEASMWPGHLDRVVKEELHSGDVILGSEGLLTMGSLKVIVDGSLTNRSAYCFDPYPGLDGAHARGVLSLGLDELTVLMAHAHRKGLRCAVHAIGDAAIAIALDAFEASGARGSVEHAELVDTDDVHRFAALGIVASVQPEQAMDDRDIAEAAWAGRTDRAFPLGSLAAAGVRLAFGSDAPVTPLDPWAAVSAAVTRSRDGREPWHPEQRLDLETALGASVRSQVAPGHVADLAVLDADPWAAADLRGMPVAGALLGGRWTWRAW</sequence>
<evidence type="ECO:0000313" key="3">
    <source>
        <dbReference type="Proteomes" id="UP001316189"/>
    </source>
</evidence>
<dbReference type="RefSeq" id="WP_227568342.1">
    <property type="nucleotide sequence ID" value="NZ_CP101988.1"/>
</dbReference>
<dbReference type="InterPro" id="IPR011059">
    <property type="entry name" value="Metal-dep_hydrolase_composite"/>
</dbReference>
<dbReference type="PANTHER" id="PTHR22642">
    <property type="entry name" value="IMIDAZOLONEPROPIONASE"/>
    <property type="match status" value="1"/>
</dbReference>
<dbReference type="PANTHER" id="PTHR22642:SF2">
    <property type="entry name" value="PROTEIN LONG AFTER FAR-RED 3"/>
    <property type="match status" value="1"/>
</dbReference>
<feature type="domain" description="Amidohydrolase 3" evidence="1">
    <location>
        <begin position="56"/>
        <end position="479"/>
    </location>
</feature>
<evidence type="ECO:0000259" key="1">
    <source>
        <dbReference type="Pfam" id="PF07969"/>
    </source>
</evidence>
<dbReference type="Gene3D" id="2.30.40.10">
    <property type="entry name" value="Urease, subunit C, domain 1"/>
    <property type="match status" value="1"/>
</dbReference>
<dbReference type="InterPro" id="IPR013108">
    <property type="entry name" value="Amidohydro_3"/>
</dbReference>
<gene>
    <name evidence="2" type="ORF">NP064_01150</name>
</gene>
<dbReference type="SUPFAM" id="SSF51338">
    <property type="entry name" value="Composite domain of metallo-dependent hydrolases"/>
    <property type="match status" value="1"/>
</dbReference>
<dbReference type="Gene3D" id="3.20.20.140">
    <property type="entry name" value="Metal-dependent hydrolases"/>
    <property type="match status" value="1"/>
</dbReference>
<proteinExistence type="predicted"/>
<dbReference type="SUPFAM" id="SSF51556">
    <property type="entry name" value="Metallo-dependent hydrolases"/>
    <property type="match status" value="1"/>
</dbReference>
<evidence type="ECO:0000313" key="2">
    <source>
        <dbReference type="EMBL" id="UUI75565.1"/>
    </source>
</evidence>
<dbReference type="Pfam" id="PF07969">
    <property type="entry name" value="Amidohydro_3"/>
    <property type="match status" value="1"/>
</dbReference>
<reference evidence="2 3" key="1">
    <citation type="submission" date="2022-07" db="EMBL/GenBank/DDBJ databases">
        <title>Novel species in genus cellulomonas.</title>
        <authorList>
            <person name="Ye L."/>
        </authorList>
    </citation>
    <scope>NUCLEOTIDE SEQUENCE [LARGE SCALE GENOMIC DNA]</scope>
    <source>
        <strain evidence="3">zg-Y338</strain>
    </source>
</reference>
<dbReference type="Proteomes" id="UP001316189">
    <property type="component" value="Chromosome"/>
</dbReference>
<protein>
    <submittedName>
        <fullName evidence="2">Amidohydrolase family protein</fullName>
    </submittedName>
</protein>
<dbReference type="InterPro" id="IPR032466">
    <property type="entry name" value="Metal_Hydrolase"/>
</dbReference>
<name>A0ABY5L283_9CELL</name>
<dbReference type="Gene3D" id="3.10.310.70">
    <property type="match status" value="1"/>
</dbReference>
<organism evidence="2 3">
    <name type="scientific">Cellulomonas chengniuliangii</name>
    <dbReference type="NCBI Taxonomy" id="2968084"/>
    <lineage>
        <taxon>Bacteria</taxon>
        <taxon>Bacillati</taxon>
        <taxon>Actinomycetota</taxon>
        <taxon>Actinomycetes</taxon>
        <taxon>Micrococcales</taxon>
        <taxon>Cellulomonadaceae</taxon>
        <taxon>Cellulomonas</taxon>
    </lineage>
</organism>